<sequence>MIELLHIVDWSLASANGLNANLLGISFCTLCWGLRGGEGREGKGRGGREWRREEGEKDRCCGGVAAVEEVVRLAAATTNNERTWQIADSAMQMMLDIKWYEVRILIRVNYTVDFSKTSPRVPQELAAEASLGLRLSFHHEISSAHVTPLDLPGTRKEEVMVT</sequence>
<reference evidence="1 2" key="1">
    <citation type="submission" date="2024-08" db="EMBL/GenBank/DDBJ databases">
        <title>Insights into the chromosomal genome structure of Flemingia macrophylla.</title>
        <authorList>
            <person name="Ding Y."/>
            <person name="Zhao Y."/>
            <person name="Bi W."/>
            <person name="Wu M."/>
            <person name="Zhao G."/>
            <person name="Gong Y."/>
            <person name="Li W."/>
            <person name="Zhang P."/>
        </authorList>
    </citation>
    <scope>NUCLEOTIDE SEQUENCE [LARGE SCALE GENOMIC DNA]</scope>
    <source>
        <strain evidence="1">DYQJB</strain>
        <tissue evidence="1">Leaf</tissue>
    </source>
</reference>
<evidence type="ECO:0000313" key="2">
    <source>
        <dbReference type="Proteomes" id="UP001603857"/>
    </source>
</evidence>
<comment type="caution">
    <text evidence="1">The sequence shown here is derived from an EMBL/GenBank/DDBJ whole genome shotgun (WGS) entry which is preliminary data.</text>
</comment>
<accession>A0ABD1LGL0</accession>
<proteinExistence type="predicted"/>
<dbReference type="AlphaFoldDB" id="A0ABD1LGL0"/>
<protein>
    <submittedName>
        <fullName evidence="1">Uncharacterized protein</fullName>
    </submittedName>
</protein>
<gene>
    <name evidence="1" type="ORF">Fmac_027000</name>
</gene>
<evidence type="ECO:0000313" key="1">
    <source>
        <dbReference type="EMBL" id="KAL2322621.1"/>
    </source>
</evidence>
<name>A0ABD1LGL0_9FABA</name>
<keyword evidence="2" id="KW-1185">Reference proteome</keyword>
<organism evidence="1 2">
    <name type="scientific">Flemingia macrophylla</name>
    <dbReference type="NCBI Taxonomy" id="520843"/>
    <lineage>
        <taxon>Eukaryota</taxon>
        <taxon>Viridiplantae</taxon>
        <taxon>Streptophyta</taxon>
        <taxon>Embryophyta</taxon>
        <taxon>Tracheophyta</taxon>
        <taxon>Spermatophyta</taxon>
        <taxon>Magnoliopsida</taxon>
        <taxon>eudicotyledons</taxon>
        <taxon>Gunneridae</taxon>
        <taxon>Pentapetalae</taxon>
        <taxon>rosids</taxon>
        <taxon>fabids</taxon>
        <taxon>Fabales</taxon>
        <taxon>Fabaceae</taxon>
        <taxon>Papilionoideae</taxon>
        <taxon>50 kb inversion clade</taxon>
        <taxon>NPAAA clade</taxon>
        <taxon>indigoferoid/millettioid clade</taxon>
        <taxon>Phaseoleae</taxon>
        <taxon>Flemingia</taxon>
    </lineage>
</organism>
<dbReference type="EMBL" id="JBGMDY010000009">
    <property type="protein sequence ID" value="KAL2322621.1"/>
    <property type="molecule type" value="Genomic_DNA"/>
</dbReference>
<dbReference type="Proteomes" id="UP001603857">
    <property type="component" value="Unassembled WGS sequence"/>
</dbReference>